<dbReference type="InterPro" id="IPR013083">
    <property type="entry name" value="Znf_RING/FYVE/PHD"/>
</dbReference>
<dbReference type="CDD" id="cd15539">
    <property type="entry name" value="PHD1_AIRE"/>
    <property type="match status" value="1"/>
</dbReference>
<evidence type="ECO:0000256" key="3">
    <source>
        <dbReference type="ARBA" id="ARBA00022771"/>
    </source>
</evidence>
<dbReference type="InterPro" id="IPR032308">
    <property type="entry name" value="TDBD"/>
</dbReference>
<dbReference type="InterPro" id="IPR056511">
    <property type="entry name" value="IDM1_C"/>
</dbReference>
<dbReference type="GO" id="GO:0003682">
    <property type="term" value="F:chromatin binding"/>
    <property type="evidence" value="ECO:0007669"/>
    <property type="project" value="TreeGrafter"/>
</dbReference>
<dbReference type="PROSITE" id="PS50016">
    <property type="entry name" value="ZF_PHD_2"/>
    <property type="match status" value="1"/>
</dbReference>
<proteinExistence type="predicted"/>
<evidence type="ECO:0000256" key="2">
    <source>
        <dbReference type="ARBA" id="ARBA00022723"/>
    </source>
</evidence>
<organism evidence="8 9">
    <name type="scientific">Vigna unguiculata</name>
    <name type="common">Cowpea</name>
    <dbReference type="NCBI Taxonomy" id="3917"/>
    <lineage>
        <taxon>Eukaryota</taxon>
        <taxon>Viridiplantae</taxon>
        <taxon>Streptophyta</taxon>
        <taxon>Embryophyta</taxon>
        <taxon>Tracheophyta</taxon>
        <taxon>Spermatophyta</taxon>
        <taxon>Magnoliopsida</taxon>
        <taxon>eudicotyledons</taxon>
        <taxon>Gunneridae</taxon>
        <taxon>Pentapetalae</taxon>
        <taxon>rosids</taxon>
        <taxon>fabids</taxon>
        <taxon>Fabales</taxon>
        <taxon>Fabaceae</taxon>
        <taxon>Papilionoideae</taxon>
        <taxon>50 kb inversion clade</taxon>
        <taxon>NPAAA clade</taxon>
        <taxon>indigoferoid/millettioid clade</taxon>
        <taxon>Phaseoleae</taxon>
        <taxon>Vigna</taxon>
    </lineage>
</organism>
<evidence type="ECO:0000256" key="4">
    <source>
        <dbReference type="ARBA" id="ARBA00022833"/>
    </source>
</evidence>
<gene>
    <name evidence="8" type="ORF">DEO72_LG3g2653</name>
</gene>
<sequence>MANNTNSAEHFVELYEIRTGLKREFAFAMKAQSQICGSLGRTRSKKAQTLVELSNDSSHKLCEKSRQQKIQNLTNLAKTKEDTSVALSEKEVNSDVMDVEKLKSQMSDETRMLVICEKEHKSDEPKTQLEDKGVMIVVCDEEHNNDEPKTEIGQNQPACDNDIIKEEDVNDEIVSTLDYKLKNPIESIQSTLQKLENGDSKVESNGIEKERKNVSMIVASTPVTSSMRFMGKKFPSKLKDFLSSGILEGLLVKYIRSIKAKSIGLLGVISGVGILCYCEVCNKAEVVSPTIFELHAGSSNKRPPEYIFLENGCTLRDIMNTFLNHPLNTLEEVVQNALGGFTMRRSKFCVNCRDVNVVSKLFCNSCVELLKDCEASLTSTNDTNDTFAFQSRSSELAMFPKSLNCGMKHSTSRGKSKGQLIRKDLRMHKLVFEKDGLPDGTQVGYYIHGKNLLSGYKKGSGIVCNCCNREISPSQFEAHAGWASRRKPYVHIFVSNGLSLHDLSISLSQGRKFSTNDNDDLCSICRDGGNLLCCDGCPRAFHPECVSLPCIPSGTWYCRYCQNLFQDNKCIEHNENTKVAGRVEDIDPLEQMNQRCIRVVKEFELGGCALCRGQDFSKSFGPRTVIICDQCEKEYHIGCLKDHNMQNIEELPEGNWFCCSECENINTTLVNLVARGEENLPNPLLSLIKKKYNNKGLEFGSDIRIKWRLLNWKVGESEETRQLLSKVVAIFHEQFDPIVHTTTGIDYIPAMIFGRNIIGEDFSGMYCMLLTVNEVVVSAGIFRVFGSEIAELPLVATVTDFQGQGYFQSLFSCIEGLLGSLKVKRFVLPAASEAESIWINKFGFTKLDQDKINNYWKYYHMMIFQGTSLLHKQIPQF</sequence>
<dbReference type="Gene3D" id="3.40.630.30">
    <property type="match status" value="1"/>
</dbReference>
<dbReference type="GO" id="GO:0008270">
    <property type="term" value="F:zinc ion binding"/>
    <property type="evidence" value="ECO:0007669"/>
    <property type="project" value="UniProtKB-KW"/>
</dbReference>
<dbReference type="Proteomes" id="UP000501690">
    <property type="component" value="Linkage Group LG3"/>
</dbReference>
<dbReference type="PANTHER" id="PTHR47025">
    <property type="entry name" value="AUTOIMMUNE REGULATOR"/>
    <property type="match status" value="1"/>
</dbReference>
<dbReference type="PANTHER" id="PTHR47025:SF2">
    <property type="entry name" value="AUTOIMMUNE REGULATOR"/>
    <property type="match status" value="1"/>
</dbReference>
<accession>A0A4D6LHS6</accession>
<dbReference type="InterPro" id="IPR011011">
    <property type="entry name" value="Znf_FYVE_PHD"/>
</dbReference>
<evidence type="ECO:0000313" key="9">
    <source>
        <dbReference type="Proteomes" id="UP000501690"/>
    </source>
</evidence>
<keyword evidence="3 6" id="KW-0863">Zinc-finger</keyword>
<evidence type="ECO:0000256" key="5">
    <source>
        <dbReference type="ARBA" id="ARBA00023242"/>
    </source>
</evidence>
<dbReference type="OrthoDB" id="1903104at2759"/>
<dbReference type="InterPro" id="IPR019786">
    <property type="entry name" value="Zinc_finger_PHD-type_CS"/>
</dbReference>
<dbReference type="InterPro" id="IPR016181">
    <property type="entry name" value="Acyl_CoA_acyltransferase"/>
</dbReference>
<keyword evidence="2" id="KW-0479">Metal-binding</keyword>
<dbReference type="FunFam" id="3.30.40.10:FF:000494">
    <property type="entry name" value="Acyl-CoA N-acyltransferase with RING/FYVE/PHD-type zinc finger domain"/>
    <property type="match status" value="1"/>
</dbReference>
<dbReference type="Gene3D" id="3.30.40.10">
    <property type="entry name" value="Zinc/RING finger domain, C3HC4 (zinc finger)"/>
    <property type="match status" value="2"/>
</dbReference>
<dbReference type="GO" id="GO:0005634">
    <property type="term" value="C:nucleus"/>
    <property type="evidence" value="ECO:0007669"/>
    <property type="project" value="UniProtKB-SubCell"/>
</dbReference>
<feature type="domain" description="PHD-type" evidence="7">
    <location>
        <begin position="519"/>
        <end position="564"/>
    </location>
</feature>
<evidence type="ECO:0000259" key="7">
    <source>
        <dbReference type="PROSITE" id="PS50016"/>
    </source>
</evidence>
<dbReference type="SMART" id="SM00249">
    <property type="entry name" value="PHD"/>
    <property type="match status" value="2"/>
</dbReference>
<comment type="subcellular location">
    <subcellularLocation>
        <location evidence="1">Nucleus</location>
    </subcellularLocation>
</comment>
<dbReference type="PROSITE" id="PS01359">
    <property type="entry name" value="ZF_PHD_1"/>
    <property type="match status" value="1"/>
</dbReference>
<keyword evidence="9" id="KW-1185">Reference proteome</keyword>
<evidence type="ECO:0000313" key="8">
    <source>
        <dbReference type="EMBL" id="QCD88113.1"/>
    </source>
</evidence>
<evidence type="ECO:0000256" key="1">
    <source>
        <dbReference type="ARBA" id="ARBA00004123"/>
    </source>
</evidence>
<dbReference type="Pfam" id="PF23209">
    <property type="entry name" value="IDM1_C"/>
    <property type="match status" value="1"/>
</dbReference>
<dbReference type="Pfam" id="PF00628">
    <property type="entry name" value="PHD"/>
    <property type="match status" value="1"/>
</dbReference>
<reference evidence="8 9" key="1">
    <citation type="submission" date="2019-04" db="EMBL/GenBank/DDBJ databases">
        <title>An improved genome assembly and genetic linkage map for asparagus bean, Vigna unguiculata ssp. sesquipedialis.</title>
        <authorList>
            <person name="Xia Q."/>
            <person name="Zhang R."/>
            <person name="Dong Y."/>
        </authorList>
    </citation>
    <scope>NUCLEOTIDE SEQUENCE [LARGE SCALE GENOMIC DNA]</scope>
    <source>
        <tissue evidence="8">Leaf</tissue>
    </source>
</reference>
<dbReference type="Gramene" id="Vigun11g133900.1.v1.2">
    <property type="protein sequence ID" value="Vigun11g133900.1.v1.2"/>
    <property type="gene ID" value="Vigun11g133900.v1.2"/>
</dbReference>
<dbReference type="EMBL" id="CP039347">
    <property type="protein sequence ID" value="QCD88113.1"/>
    <property type="molecule type" value="Genomic_DNA"/>
</dbReference>
<dbReference type="SUPFAM" id="SSF55729">
    <property type="entry name" value="Acyl-CoA N-acyltransferases (Nat)"/>
    <property type="match status" value="1"/>
</dbReference>
<dbReference type="GO" id="GO:0000977">
    <property type="term" value="F:RNA polymerase II transcription regulatory region sequence-specific DNA binding"/>
    <property type="evidence" value="ECO:0007669"/>
    <property type="project" value="TreeGrafter"/>
</dbReference>
<dbReference type="AlphaFoldDB" id="A0A4D6LHS6"/>
<dbReference type="SUPFAM" id="SSF57903">
    <property type="entry name" value="FYVE/PHD zinc finger"/>
    <property type="match status" value="2"/>
</dbReference>
<evidence type="ECO:0000256" key="6">
    <source>
        <dbReference type="PROSITE-ProRule" id="PRU00146"/>
    </source>
</evidence>
<dbReference type="Pfam" id="PF16135">
    <property type="entry name" value="TDBD"/>
    <property type="match status" value="2"/>
</dbReference>
<dbReference type="GO" id="GO:0045944">
    <property type="term" value="P:positive regulation of transcription by RNA polymerase II"/>
    <property type="evidence" value="ECO:0007669"/>
    <property type="project" value="TreeGrafter"/>
</dbReference>
<keyword evidence="5" id="KW-0539">Nucleus</keyword>
<dbReference type="GO" id="GO:0042393">
    <property type="term" value="F:histone binding"/>
    <property type="evidence" value="ECO:0007669"/>
    <property type="project" value="TreeGrafter"/>
</dbReference>
<dbReference type="InterPro" id="IPR001965">
    <property type="entry name" value="Znf_PHD"/>
</dbReference>
<protein>
    <submittedName>
        <fullName evidence="8">Autoimmune regulator</fullName>
    </submittedName>
</protein>
<keyword evidence="4" id="KW-0862">Zinc</keyword>
<name>A0A4D6LHS6_VIGUN</name>
<dbReference type="InterPro" id="IPR019787">
    <property type="entry name" value="Znf_PHD-finger"/>
</dbReference>